<dbReference type="RefSeq" id="WP_193952658.1">
    <property type="nucleotide sequence ID" value="NZ_JADEYS010000006.1"/>
</dbReference>
<keyword evidence="2" id="KW-1185">Reference proteome</keyword>
<comment type="caution">
    <text evidence="1">The sequence shown here is derived from an EMBL/GenBank/DDBJ whole genome shotgun (WGS) entry which is preliminary data.</text>
</comment>
<name>A0A8J7K6M2_9GAMM</name>
<reference evidence="1" key="1">
    <citation type="submission" date="2020-10" db="EMBL/GenBank/DDBJ databases">
        <title>Bacterium isolated from coastal waters sediment.</title>
        <authorList>
            <person name="Chen R.-J."/>
            <person name="Lu D.-C."/>
            <person name="Zhu K.-L."/>
            <person name="Du Z.-J."/>
        </authorList>
    </citation>
    <scope>NUCLEOTIDE SEQUENCE</scope>
    <source>
        <strain evidence="1">N1Y112</strain>
    </source>
</reference>
<gene>
    <name evidence="1" type="ORF">IOQ59_07505</name>
</gene>
<proteinExistence type="predicted"/>
<dbReference type="AlphaFoldDB" id="A0A8J7K6M2"/>
<sequence>MSDCKSYLRHDPTTSAAVIRLPARYWAIIEKRQAELADELNVKRVARPLALLNILESYRDSH</sequence>
<evidence type="ECO:0000313" key="1">
    <source>
        <dbReference type="EMBL" id="MBE9397106.1"/>
    </source>
</evidence>
<dbReference type="EMBL" id="JADEYS010000006">
    <property type="protein sequence ID" value="MBE9397106.1"/>
    <property type="molecule type" value="Genomic_DNA"/>
</dbReference>
<organism evidence="1 2">
    <name type="scientific">Pontibacterium sinense</name>
    <dbReference type="NCBI Taxonomy" id="2781979"/>
    <lineage>
        <taxon>Bacteria</taxon>
        <taxon>Pseudomonadati</taxon>
        <taxon>Pseudomonadota</taxon>
        <taxon>Gammaproteobacteria</taxon>
        <taxon>Oceanospirillales</taxon>
        <taxon>Oceanospirillaceae</taxon>
        <taxon>Pontibacterium</taxon>
    </lineage>
</organism>
<protein>
    <submittedName>
        <fullName evidence="1">Uncharacterized protein</fullName>
    </submittedName>
</protein>
<evidence type="ECO:0000313" key="2">
    <source>
        <dbReference type="Proteomes" id="UP000640333"/>
    </source>
</evidence>
<accession>A0A8J7K6M2</accession>
<dbReference type="Proteomes" id="UP000640333">
    <property type="component" value="Unassembled WGS sequence"/>
</dbReference>